<dbReference type="EMBL" id="LJCO01000037">
    <property type="protein sequence ID" value="KPV44310.1"/>
    <property type="molecule type" value="Genomic_DNA"/>
</dbReference>
<evidence type="ECO:0000313" key="1">
    <source>
        <dbReference type="EMBL" id="KPV44310.1"/>
    </source>
</evidence>
<dbReference type="RefSeq" id="WP_054968625.1">
    <property type="nucleotide sequence ID" value="NZ_LJCO01000037.1"/>
</dbReference>
<keyword evidence="2" id="KW-1185">Reference proteome</keyword>
<evidence type="ECO:0000313" key="2">
    <source>
        <dbReference type="Proteomes" id="UP000050482"/>
    </source>
</evidence>
<proteinExistence type="predicted"/>
<protein>
    <submittedName>
        <fullName evidence="1">Uncharacterized protein</fullName>
    </submittedName>
</protein>
<comment type="caution">
    <text evidence="1">The sequence shown here is derived from an EMBL/GenBank/DDBJ whole genome shotgun (WGS) entry which is preliminary data.</text>
</comment>
<dbReference type="OrthoDB" id="2903742at2"/>
<gene>
    <name evidence="1" type="ORF">AN477_07855</name>
</gene>
<organism evidence="1 2">
    <name type="scientific">Alicyclobacillus ferrooxydans</name>
    <dbReference type="NCBI Taxonomy" id="471514"/>
    <lineage>
        <taxon>Bacteria</taxon>
        <taxon>Bacillati</taxon>
        <taxon>Bacillota</taxon>
        <taxon>Bacilli</taxon>
        <taxon>Bacillales</taxon>
        <taxon>Alicyclobacillaceae</taxon>
        <taxon>Alicyclobacillus</taxon>
    </lineage>
</organism>
<dbReference type="Proteomes" id="UP000050482">
    <property type="component" value="Unassembled WGS sequence"/>
</dbReference>
<reference evidence="1 2" key="1">
    <citation type="submission" date="2015-09" db="EMBL/GenBank/DDBJ databases">
        <title>Draft genome sequence of Alicyclobacillus ferrooxydans DSM 22381.</title>
        <authorList>
            <person name="Hemp J."/>
        </authorList>
    </citation>
    <scope>NUCLEOTIDE SEQUENCE [LARGE SCALE GENOMIC DNA]</scope>
    <source>
        <strain evidence="1 2">TC-34</strain>
    </source>
</reference>
<dbReference type="PATRIC" id="fig|471514.4.peg.4485"/>
<accession>A0A0P9GT61</accession>
<dbReference type="AlphaFoldDB" id="A0A0P9GT61"/>
<name>A0A0P9GT61_9BACL</name>
<sequence>MKLSEINAQYEHIMQSDMTDTERDKALAALMDFMEWEYKIPALVSSEWEEKHRTIIALYRKLSMSRTTV</sequence>